<keyword evidence="3" id="KW-1185">Reference proteome</keyword>
<protein>
    <submittedName>
        <fullName evidence="2">TerD family protein</fullName>
    </submittedName>
</protein>
<dbReference type="PANTHER" id="PTHR32097:SF15">
    <property type="entry name" value="STRESS RESPONSE PROTEIN SCP2"/>
    <property type="match status" value="1"/>
</dbReference>
<gene>
    <name evidence="2" type="ORF">HCG48_04295</name>
</gene>
<sequence length="168" mass="19097">MVNCCFFHSFNTKDFDLDASVICLDRNNKITNCTNLVYFGNLSHRLGAIQHLDDNLTGEGEGEDEQILVDLPRIPVEINKLVFTVNIYQCLKRQQDFGQVKNAFIRLVDMSNGKELARYNLSGCEYQGMTDTIVAEIYRHNNEWKMAAIGNGVKMNSLGDLVQSYYLA</sequence>
<proteinExistence type="predicted"/>
<evidence type="ECO:0000259" key="1">
    <source>
        <dbReference type="Pfam" id="PF02342"/>
    </source>
</evidence>
<dbReference type="PANTHER" id="PTHR32097">
    <property type="entry name" value="CAMP-BINDING PROTEIN 1-RELATED"/>
    <property type="match status" value="1"/>
</dbReference>
<dbReference type="EMBL" id="CP051167">
    <property type="protein sequence ID" value="QIZ73589.1"/>
    <property type="molecule type" value="Genomic_DNA"/>
</dbReference>
<dbReference type="Gene3D" id="2.60.60.30">
    <property type="entry name" value="sav2460 like domains"/>
    <property type="match status" value="1"/>
</dbReference>
<organism evidence="2 3">
    <name type="scientific">Oxynema aestuarii AP17</name>
    <dbReference type="NCBI Taxonomy" id="2064643"/>
    <lineage>
        <taxon>Bacteria</taxon>
        <taxon>Bacillati</taxon>
        <taxon>Cyanobacteriota</taxon>
        <taxon>Cyanophyceae</taxon>
        <taxon>Oscillatoriophycideae</taxon>
        <taxon>Oscillatoriales</taxon>
        <taxon>Oscillatoriaceae</taxon>
        <taxon>Oxynema</taxon>
        <taxon>Oxynema aestuarii</taxon>
    </lineage>
</organism>
<evidence type="ECO:0000313" key="3">
    <source>
        <dbReference type="Proteomes" id="UP000500857"/>
    </source>
</evidence>
<feature type="domain" description="TerD" evidence="1">
    <location>
        <begin position="11"/>
        <end position="165"/>
    </location>
</feature>
<dbReference type="AlphaFoldDB" id="A0A6H1U7H5"/>
<accession>A0A6H1U7H5</accession>
<dbReference type="Proteomes" id="UP000500857">
    <property type="component" value="Chromosome"/>
</dbReference>
<reference evidence="2 3" key="1">
    <citation type="submission" date="2020-04" db="EMBL/GenBank/DDBJ databases">
        <authorList>
            <person name="Basu S."/>
            <person name="Maruthanayagam V."/>
            <person name="Chakraborty S."/>
            <person name="Pramanik A."/>
            <person name="Mukherjee J."/>
            <person name="Brink B."/>
        </authorList>
    </citation>
    <scope>NUCLEOTIDE SEQUENCE [LARGE SCALE GENOMIC DNA]</scope>
    <source>
        <strain evidence="2 3">AP17</strain>
    </source>
</reference>
<dbReference type="InterPro" id="IPR051324">
    <property type="entry name" value="Stress/Tellurium_Resist"/>
</dbReference>
<evidence type="ECO:0000313" key="2">
    <source>
        <dbReference type="EMBL" id="QIZ73589.1"/>
    </source>
</evidence>
<name>A0A6H1U7H5_9CYAN</name>
<dbReference type="RefSeq" id="WP_168571734.1">
    <property type="nucleotide sequence ID" value="NZ_CP051167.1"/>
</dbReference>
<dbReference type="Pfam" id="PF02342">
    <property type="entry name" value="TerD"/>
    <property type="match status" value="1"/>
</dbReference>
<dbReference type="KEGG" id="oxy:HCG48_04295"/>
<dbReference type="CDD" id="cd06974">
    <property type="entry name" value="TerD_like"/>
    <property type="match status" value="1"/>
</dbReference>
<dbReference type="InterPro" id="IPR003325">
    <property type="entry name" value="TerD"/>
</dbReference>